<accession>Q3A8J2</accession>
<dbReference type="OrthoDB" id="9799095at2"/>
<organism evidence="2 3">
    <name type="scientific">Syntrophotalea carbinolica (strain DSM 2380 / NBRC 103641 / GraBd1)</name>
    <name type="common">Pelobacter carbinolicus</name>
    <dbReference type="NCBI Taxonomy" id="338963"/>
    <lineage>
        <taxon>Bacteria</taxon>
        <taxon>Pseudomonadati</taxon>
        <taxon>Thermodesulfobacteriota</taxon>
        <taxon>Desulfuromonadia</taxon>
        <taxon>Desulfuromonadales</taxon>
        <taxon>Syntrophotaleaceae</taxon>
        <taxon>Syntrophotalea</taxon>
    </lineage>
</organism>
<feature type="transmembrane region" description="Helical" evidence="1">
    <location>
        <begin position="87"/>
        <end position="106"/>
    </location>
</feature>
<feature type="transmembrane region" description="Helical" evidence="1">
    <location>
        <begin position="113"/>
        <end position="135"/>
    </location>
</feature>
<feature type="transmembrane region" description="Helical" evidence="1">
    <location>
        <begin position="39"/>
        <end position="57"/>
    </location>
</feature>
<feature type="transmembrane region" description="Helical" evidence="1">
    <location>
        <begin position="141"/>
        <end position="166"/>
    </location>
</feature>
<dbReference type="Pfam" id="PF07456">
    <property type="entry name" value="Hpre_diP_synt_I"/>
    <property type="match status" value="1"/>
</dbReference>
<gene>
    <name evidence="2" type="ordered locus">Pcar_0037</name>
</gene>
<sequence>MTFSAAERHQTRREVQLALFSALAIGVHTLEVLLPSPLPWLRLGLANILTLCALFLYGGRAAWLVTFTRIGIGSLLLGTLFSPTFFLALAGGTIATALMTTAHVLAGCRLSPVGVSLLGAVGHLFGQLLVAGWLLQHDGLWRLLPLLLVLGLVTGTINGLAANLLLQRLRSHFTHEEAAGLRNESPAKSVNRSVFP</sequence>
<dbReference type="Gene3D" id="1.10.1760.20">
    <property type="match status" value="1"/>
</dbReference>
<dbReference type="KEGG" id="pca:Pcar_0037"/>
<keyword evidence="1" id="KW-1133">Transmembrane helix</keyword>
<dbReference type="RefSeq" id="WP_011339684.1">
    <property type="nucleotide sequence ID" value="NC_007498.2"/>
</dbReference>
<name>Q3A8J2_SYNC1</name>
<dbReference type="Proteomes" id="UP000002534">
    <property type="component" value="Chromosome"/>
</dbReference>
<dbReference type="InterPro" id="IPR010898">
    <property type="entry name" value="Hpre_diP_synth_I"/>
</dbReference>
<keyword evidence="3" id="KW-1185">Reference proteome</keyword>
<dbReference type="HOGENOM" id="CLU_108933_2_1_7"/>
<evidence type="ECO:0000256" key="1">
    <source>
        <dbReference type="SAM" id="Phobius"/>
    </source>
</evidence>
<dbReference type="AlphaFoldDB" id="Q3A8J2"/>
<dbReference type="EMBL" id="CP000142">
    <property type="protein sequence ID" value="ABA87300.1"/>
    <property type="molecule type" value="Genomic_DNA"/>
</dbReference>
<dbReference type="STRING" id="338963.Pcar_0037"/>
<proteinExistence type="predicted"/>
<keyword evidence="1" id="KW-0812">Transmembrane</keyword>
<dbReference type="PIRSF" id="PIRSF027391">
    <property type="entry name" value="Hpre_diP_synt_I"/>
    <property type="match status" value="1"/>
</dbReference>
<reference evidence="3" key="1">
    <citation type="submission" date="2005-10" db="EMBL/GenBank/DDBJ databases">
        <title>Complete sequence of Pelobacter carbinolicus DSM 2380.</title>
        <authorList>
            <person name="Copeland A."/>
            <person name="Lucas S."/>
            <person name="Lapidus A."/>
            <person name="Barry K."/>
            <person name="Detter J.C."/>
            <person name="Glavina T."/>
            <person name="Hammon N."/>
            <person name="Israni S."/>
            <person name="Pitluck S."/>
            <person name="Chertkov O."/>
            <person name="Schmutz J."/>
            <person name="Larimer F."/>
            <person name="Land M."/>
            <person name="Kyrpides N."/>
            <person name="Ivanova N."/>
            <person name="Richardson P."/>
        </authorList>
    </citation>
    <scope>NUCLEOTIDE SEQUENCE [LARGE SCALE GENOMIC DNA]</scope>
    <source>
        <strain evidence="3">DSM 2380 / NBRC 103641 / GraBd1</strain>
    </source>
</reference>
<evidence type="ECO:0000313" key="3">
    <source>
        <dbReference type="Proteomes" id="UP000002534"/>
    </source>
</evidence>
<evidence type="ECO:0000313" key="2">
    <source>
        <dbReference type="EMBL" id="ABA87300.1"/>
    </source>
</evidence>
<keyword evidence="1" id="KW-0472">Membrane</keyword>
<dbReference type="InterPro" id="IPR014535">
    <property type="entry name" value="Hpre_diP_synt_I"/>
</dbReference>
<dbReference type="eggNOG" id="COG4769">
    <property type="taxonomic scope" value="Bacteria"/>
</dbReference>
<protein>
    <submittedName>
        <fullName evidence="2">Membrane protein, putative</fullName>
    </submittedName>
</protein>
<reference evidence="2 3" key="2">
    <citation type="journal article" date="2012" name="BMC Genomics">
        <title>The genome of Pelobacter carbinolicus reveals surprising metabolic capabilities and physiological features.</title>
        <authorList>
            <person name="Aklujkar M."/>
            <person name="Haveman S.A."/>
            <person name="Didonato R.Jr."/>
            <person name="Chertkov O."/>
            <person name="Han C.S."/>
            <person name="Land M.L."/>
            <person name="Brown P."/>
            <person name="Lovley D.R."/>
        </authorList>
    </citation>
    <scope>NUCLEOTIDE SEQUENCE [LARGE SCALE GENOMIC DNA]</scope>
    <source>
        <strain evidence="3">DSM 2380 / NBRC 103641 / GraBd1</strain>
    </source>
</reference>